<sequence>MRPVVARKRWPIDKHIPDLFQLALPSSQGISSPATMKACEPKGSAVQLVIRSDERYYGCRIWLELLVRESCWCARAVESCESDLIVVPWLETVFPLYISIPDWSCVAADLRKRREAARAVTRDFRLFGRYVLSWVLNYEVMVLYDSLMGLSKTEVNLRRLLAAAPQQQNQAKLMHYLATLREQLEQLGEERGPERLPRVSKGKLSEYSGKVEAIAAKLAEPESESSAEVPQLLSLKTDTGESTSKSEEESVYTPKGLRRRILPLSEHRSHDTIEDDNSKLVKLDAAAWSHLEKHSKAGPNIEKPISGTCTQEVTRGRLTSENQIAHQVVRPAMATTRFEARVDSLEMSVYSVQDELASVNYKLQANTDSMNKKLHRLATLLDRFMFAHFKEQGPTHDTSNKTPDDLLYYPPRRSPLKVTTRSPKTMSSSPMN</sequence>
<evidence type="ECO:0000256" key="3">
    <source>
        <dbReference type="ARBA" id="ARBA00022448"/>
    </source>
</evidence>
<dbReference type="AlphaFoldDB" id="A0A2Z7CE65"/>
<protein>
    <submittedName>
        <fullName evidence="11">Uncharacterized protein</fullName>
    </submittedName>
</protein>
<evidence type="ECO:0000256" key="2">
    <source>
        <dbReference type="ARBA" id="ARBA00007891"/>
    </source>
</evidence>
<keyword evidence="5" id="KW-0256">Endoplasmic reticulum</keyword>
<dbReference type="EMBL" id="KQ998981">
    <property type="protein sequence ID" value="KZV42638.1"/>
    <property type="molecule type" value="Genomic_DNA"/>
</dbReference>
<reference evidence="11 12" key="1">
    <citation type="journal article" date="2015" name="Proc. Natl. Acad. Sci. U.S.A.">
        <title>The resurrection genome of Boea hygrometrica: A blueprint for survival of dehydration.</title>
        <authorList>
            <person name="Xiao L."/>
            <person name="Yang G."/>
            <person name="Zhang L."/>
            <person name="Yang X."/>
            <person name="Zhao S."/>
            <person name="Ji Z."/>
            <person name="Zhou Q."/>
            <person name="Hu M."/>
            <person name="Wang Y."/>
            <person name="Chen M."/>
            <person name="Xu Y."/>
            <person name="Jin H."/>
            <person name="Xiao X."/>
            <person name="Hu G."/>
            <person name="Bao F."/>
            <person name="Hu Y."/>
            <person name="Wan P."/>
            <person name="Li L."/>
            <person name="Deng X."/>
            <person name="Kuang T."/>
            <person name="Xiang C."/>
            <person name="Zhu J.K."/>
            <person name="Oliver M.J."/>
            <person name="He Y."/>
        </authorList>
    </citation>
    <scope>NUCLEOTIDE SEQUENCE [LARGE SCALE GENOMIC DNA]</scope>
    <source>
        <strain evidence="12">cv. XS01</strain>
    </source>
</reference>
<dbReference type="PANTHER" id="PTHR13050:SF7">
    <property type="entry name" value="VESICLE TRANSPORT PROTEIN USE1"/>
    <property type="match status" value="1"/>
</dbReference>
<keyword evidence="7" id="KW-0653">Protein transport</keyword>
<proteinExistence type="inferred from homology"/>
<evidence type="ECO:0000256" key="4">
    <source>
        <dbReference type="ARBA" id="ARBA00022692"/>
    </source>
</evidence>
<evidence type="ECO:0000256" key="7">
    <source>
        <dbReference type="ARBA" id="ARBA00022927"/>
    </source>
</evidence>
<evidence type="ECO:0000256" key="8">
    <source>
        <dbReference type="ARBA" id="ARBA00022989"/>
    </source>
</evidence>
<dbReference type="Proteomes" id="UP000250235">
    <property type="component" value="Unassembled WGS sequence"/>
</dbReference>
<dbReference type="InterPro" id="IPR019150">
    <property type="entry name" value="Vesicle_transport_protein_Use1"/>
</dbReference>
<keyword evidence="12" id="KW-1185">Reference proteome</keyword>
<evidence type="ECO:0000256" key="9">
    <source>
        <dbReference type="ARBA" id="ARBA00023136"/>
    </source>
</evidence>
<gene>
    <name evidence="11" type="ORF">F511_17562</name>
</gene>
<dbReference type="GO" id="GO:0031201">
    <property type="term" value="C:SNARE complex"/>
    <property type="evidence" value="ECO:0007669"/>
    <property type="project" value="TreeGrafter"/>
</dbReference>
<evidence type="ECO:0000313" key="12">
    <source>
        <dbReference type="Proteomes" id="UP000250235"/>
    </source>
</evidence>
<feature type="region of interest" description="Disordered" evidence="10">
    <location>
        <begin position="218"/>
        <end position="257"/>
    </location>
</feature>
<accession>A0A2Z7CE65</accession>
<name>A0A2Z7CE65_9LAMI</name>
<comment type="similarity">
    <text evidence="2">Belongs to the USE1 family.</text>
</comment>
<organism evidence="11 12">
    <name type="scientific">Dorcoceras hygrometricum</name>
    <dbReference type="NCBI Taxonomy" id="472368"/>
    <lineage>
        <taxon>Eukaryota</taxon>
        <taxon>Viridiplantae</taxon>
        <taxon>Streptophyta</taxon>
        <taxon>Embryophyta</taxon>
        <taxon>Tracheophyta</taxon>
        <taxon>Spermatophyta</taxon>
        <taxon>Magnoliopsida</taxon>
        <taxon>eudicotyledons</taxon>
        <taxon>Gunneridae</taxon>
        <taxon>Pentapetalae</taxon>
        <taxon>asterids</taxon>
        <taxon>lamiids</taxon>
        <taxon>Lamiales</taxon>
        <taxon>Gesneriaceae</taxon>
        <taxon>Didymocarpoideae</taxon>
        <taxon>Trichosporeae</taxon>
        <taxon>Loxocarpinae</taxon>
        <taxon>Dorcoceras</taxon>
    </lineage>
</organism>
<evidence type="ECO:0000313" key="11">
    <source>
        <dbReference type="EMBL" id="KZV42638.1"/>
    </source>
</evidence>
<dbReference type="PANTHER" id="PTHR13050">
    <property type="entry name" value="USE1-LIKE PROTEIN"/>
    <property type="match status" value="1"/>
</dbReference>
<keyword evidence="3" id="KW-0813">Transport</keyword>
<evidence type="ECO:0000256" key="1">
    <source>
        <dbReference type="ARBA" id="ARBA00004163"/>
    </source>
</evidence>
<dbReference type="Pfam" id="PF09753">
    <property type="entry name" value="Use1"/>
    <property type="match status" value="1"/>
</dbReference>
<evidence type="ECO:0000256" key="6">
    <source>
        <dbReference type="ARBA" id="ARBA00022892"/>
    </source>
</evidence>
<keyword evidence="8" id="KW-1133">Transmembrane helix</keyword>
<comment type="subcellular location">
    <subcellularLocation>
        <location evidence="1">Endoplasmic reticulum membrane</location>
        <topology evidence="1">Single-pass type IV membrane protein</topology>
    </subcellularLocation>
</comment>
<dbReference type="GO" id="GO:0005789">
    <property type="term" value="C:endoplasmic reticulum membrane"/>
    <property type="evidence" value="ECO:0007669"/>
    <property type="project" value="UniProtKB-SubCell"/>
</dbReference>
<dbReference type="GO" id="GO:0006890">
    <property type="term" value="P:retrograde vesicle-mediated transport, Golgi to endoplasmic reticulum"/>
    <property type="evidence" value="ECO:0007669"/>
    <property type="project" value="TreeGrafter"/>
</dbReference>
<evidence type="ECO:0000256" key="5">
    <source>
        <dbReference type="ARBA" id="ARBA00022824"/>
    </source>
</evidence>
<feature type="region of interest" description="Disordered" evidence="10">
    <location>
        <begin position="392"/>
        <end position="432"/>
    </location>
</feature>
<keyword evidence="6" id="KW-0931">ER-Golgi transport</keyword>
<dbReference type="GO" id="GO:0015031">
    <property type="term" value="P:protein transport"/>
    <property type="evidence" value="ECO:0007669"/>
    <property type="project" value="UniProtKB-KW"/>
</dbReference>
<feature type="compositionally biased region" description="Basic and acidic residues" evidence="10">
    <location>
        <begin position="392"/>
        <end position="404"/>
    </location>
</feature>
<keyword evidence="4" id="KW-0812">Transmembrane</keyword>
<dbReference type="GO" id="GO:0005484">
    <property type="term" value="F:SNAP receptor activity"/>
    <property type="evidence" value="ECO:0007669"/>
    <property type="project" value="TreeGrafter"/>
</dbReference>
<feature type="compositionally biased region" description="Polar residues" evidence="10">
    <location>
        <begin position="417"/>
        <end position="432"/>
    </location>
</feature>
<keyword evidence="9" id="KW-0472">Membrane</keyword>
<evidence type="ECO:0000256" key="10">
    <source>
        <dbReference type="SAM" id="MobiDB-lite"/>
    </source>
</evidence>